<evidence type="ECO:0000256" key="4">
    <source>
        <dbReference type="ARBA" id="ARBA00022692"/>
    </source>
</evidence>
<keyword evidence="2 12" id="KW-0813">Transport</keyword>
<proteinExistence type="inferred from homology"/>
<keyword evidence="3 12" id="KW-0138">CF(0)</keyword>
<dbReference type="HAMAP" id="MF_01398">
    <property type="entry name" value="ATP_synth_b_bprime"/>
    <property type="match status" value="1"/>
</dbReference>
<keyword evidence="5 12" id="KW-0375">Hydrogen ion transport</keyword>
<keyword evidence="16" id="KW-1185">Reference proteome</keyword>
<dbReference type="GO" id="GO:0046933">
    <property type="term" value="F:proton-transporting ATP synthase activity, rotational mechanism"/>
    <property type="evidence" value="ECO:0007669"/>
    <property type="project" value="UniProtKB-UniRule"/>
</dbReference>
<dbReference type="AlphaFoldDB" id="A0A1M6FLP4"/>
<dbReference type="PANTHER" id="PTHR33445">
    <property type="entry name" value="ATP SYNTHASE SUBUNIT B', CHLOROPLASTIC"/>
    <property type="match status" value="1"/>
</dbReference>
<gene>
    <name evidence="12" type="primary">atpF</name>
    <name evidence="15" type="ORF">SAMN02745691_01142</name>
</gene>
<evidence type="ECO:0000256" key="1">
    <source>
        <dbReference type="ARBA" id="ARBA00005513"/>
    </source>
</evidence>
<dbReference type="Gene3D" id="6.10.250.1580">
    <property type="match status" value="1"/>
</dbReference>
<name>A0A1M6FLP4_9FIRM</name>
<feature type="coiled-coil region" evidence="14">
    <location>
        <begin position="78"/>
        <end position="105"/>
    </location>
</feature>
<dbReference type="EMBL" id="FQYT01000010">
    <property type="protein sequence ID" value="SHI98586.1"/>
    <property type="molecule type" value="Genomic_DNA"/>
</dbReference>
<keyword evidence="14" id="KW-0175">Coiled coil</keyword>
<evidence type="ECO:0000313" key="16">
    <source>
        <dbReference type="Proteomes" id="UP000184342"/>
    </source>
</evidence>
<evidence type="ECO:0000256" key="7">
    <source>
        <dbReference type="ARBA" id="ARBA00023065"/>
    </source>
</evidence>
<dbReference type="GO" id="GO:0046961">
    <property type="term" value="F:proton-transporting ATPase activity, rotational mechanism"/>
    <property type="evidence" value="ECO:0007669"/>
    <property type="project" value="TreeGrafter"/>
</dbReference>
<evidence type="ECO:0000256" key="2">
    <source>
        <dbReference type="ARBA" id="ARBA00022448"/>
    </source>
</evidence>
<comment type="similarity">
    <text evidence="1 12 13">Belongs to the ATPase B chain family.</text>
</comment>
<dbReference type="InterPro" id="IPR050059">
    <property type="entry name" value="ATP_synthase_B_chain"/>
</dbReference>
<dbReference type="GO" id="GO:0012505">
    <property type="term" value="C:endomembrane system"/>
    <property type="evidence" value="ECO:0007669"/>
    <property type="project" value="UniProtKB-SubCell"/>
</dbReference>
<dbReference type="InterPro" id="IPR002146">
    <property type="entry name" value="ATP_synth_b/b'su_bac/chlpt"/>
</dbReference>
<evidence type="ECO:0000313" key="15">
    <source>
        <dbReference type="EMBL" id="SHI98586.1"/>
    </source>
</evidence>
<dbReference type="PANTHER" id="PTHR33445:SF2">
    <property type="entry name" value="ATP SYNTHASE SUBUNIT B', CHLOROPLASTIC"/>
    <property type="match status" value="1"/>
</dbReference>
<keyword evidence="9 12" id="KW-0066">ATP synthesis</keyword>
<dbReference type="NCBIfam" id="TIGR01144">
    <property type="entry name" value="ATP_synt_b"/>
    <property type="match status" value="1"/>
</dbReference>
<dbReference type="GO" id="GO:0005886">
    <property type="term" value="C:plasma membrane"/>
    <property type="evidence" value="ECO:0007669"/>
    <property type="project" value="UniProtKB-SubCell"/>
</dbReference>
<comment type="function">
    <text evidence="10 12">F(1)F(0) ATP synthase produces ATP from ADP in the presence of a proton or sodium gradient. F-type ATPases consist of two structural domains, F(1) containing the extramembraneous catalytic core and F(0) containing the membrane proton channel, linked together by a central stalk and a peripheral stalk. During catalysis, ATP synthesis in the catalytic domain of F(1) is coupled via a rotary mechanism of the central stalk subunits to proton translocation.</text>
</comment>
<evidence type="ECO:0000256" key="5">
    <source>
        <dbReference type="ARBA" id="ARBA00022781"/>
    </source>
</evidence>
<feature type="transmembrane region" description="Helical" evidence="12">
    <location>
        <begin position="6"/>
        <end position="27"/>
    </location>
</feature>
<dbReference type="InterPro" id="IPR028987">
    <property type="entry name" value="ATP_synth_B-like_membr_sf"/>
</dbReference>
<organism evidence="15 16">
    <name type="scientific">Parasporobacterium paucivorans DSM 15970</name>
    <dbReference type="NCBI Taxonomy" id="1122934"/>
    <lineage>
        <taxon>Bacteria</taxon>
        <taxon>Bacillati</taxon>
        <taxon>Bacillota</taxon>
        <taxon>Clostridia</taxon>
        <taxon>Lachnospirales</taxon>
        <taxon>Lachnospiraceae</taxon>
        <taxon>Parasporobacterium</taxon>
    </lineage>
</organism>
<dbReference type="Proteomes" id="UP000184342">
    <property type="component" value="Unassembled WGS sequence"/>
</dbReference>
<dbReference type="CDD" id="cd06503">
    <property type="entry name" value="ATP-synt_Fo_b"/>
    <property type="match status" value="1"/>
</dbReference>
<dbReference type="SUPFAM" id="SSF81573">
    <property type="entry name" value="F1F0 ATP synthase subunit B, membrane domain"/>
    <property type="match status" value="1"/>
</dbReference>
<evidence type="ECO:0000256" key="11">
    <source>
        <dbReference type="ARBA" id="ARBA00037847"/>
    </source>
</evidence>
<dbReference type="RefSeq" id="WP_073993400.1">
    <property type="nucleotide sequence ID" value="NZ_FQYT01000010.1"/>
</dbReference>
<dbReference type="STRING" id="1122934.SAMN02745691_01142"/>
<dbReference type="InterPro" id="IPR005864">
    <property type="entry name" value="ATP_synth_F0_bsu_bac"/>
</dbReference>
<keyword evidence="8 12" id="KW-0472">Membrane</keyword>
<comment type="subunit">
    <text evidence="12">F-type ATPases have 2 components, F(1) - the catalytic core - and F(0) - the membrane proton channel. F(1) has five subunits: alpha(3), beta(3), gamma(1), delta(1), epsilon(1). F(0) has three main subunits: a(1), b(2) and c(10-14). The alpha and beta chains form an alternating ring which encloses part of the gamma chain. F(1) is attached to F(0) by a central stalk formed by the gamma and epsilon chains, while a peripheral stalk is formed by the delta and b chains.</text>
</comment>
<evidence type="ECO:0000256" key="12">
    <source>
        <dbReference type="HAMAP-Rule" id="MF_01398"/>
    </source>
</evidence>
<comment type="function">
    <text evidence="12">Component of the F(0) channel, it forms part of the peripheral stalk, linking F(1) to F(0).</text>
</comment>
<reference evidence="15 16" key="1">
    <citation type="submission" date="2016-11" db="EMBL/GenBank/DDBJ databases">
        <authorList>
            <person name="Jaros S."/>
            <person name="Januszkiewicz K."/>
            <person name="Wedrychowicz H."/>
        </authorList>
    </citation>
    <scope>NUCLEOTIDE SEQUENCE [LARGE SCALE GENOMIC DNA]</scope>
    <source>
        <strain evidence="15 16">DSM 15970</strain>
    </source>
</reference>
<evidence type="ECO:0000256" key="3">
    <source>
        <dbReference type="ARBA" id="ARBA00022547"/>
    </source>
</evidence>
<keyword evidence="6 12" id="KW-1133">Transmembrane helix</keyword>
<evidence type="ECO:0000256" key="13">
    <source>
        <dbReference type="RuleBase" id="RU003848"/>
    </source>
</evidence>
<dbReference type="OrthoDB" id="1770883at2"/>
<comment type="subcellular location">
    <subcellularLocation>
        <location evidence="12">Cell membrane</location>
        <topology evidence="12">Single-pass membrane protein</topology>
    </subcellularLocation>
    <subcellularLocation>
        <location evidence="11">Endomembrane system</location>
        <topology evidence="11">Single-pass membrane protein</topology>
    </subcellularLocation>
</comment>
<evidence type="ECO:0000256" key="10">
    <source>
        <dbReference type="ARBA" id="ARBA00025198"/>
    </source>
</evidence>
<dbReference type="GO" id="GO:0045259">
    <property type="term" value="C:proton-transporting ATP synthase complex"/>
    <property type="evidence" value="ECO:0007669"/>
    <property type="project" value="UniProtKB-KW"/>
</dbReference>
<sequence>MLSLDLTFLWTIIDLIILFLILKKFLFKPLLAVIEKRKSLIDDSLSSAEEKEASAFALQEKYEYELNVSKVKSDELINESREKAQKEYERILAEAKLEAARIMETAGKNIEMQKKSEFEKMQSSIVDIAAAIAMKASEESIDEEKSRKLLKELLMKAGA</sequence>
<accession>A0A1M6FLP4</accession>
<evidence type="ECO:0000256" key="9">
    <source>
        <dbReference type="ARBA" id="ARBA00023310"/>
    </source>
</evidence>
<keyword evidence="12" id="KW-1003">Cell membrane</keyword>
<protein>
    <recommendedName>
        <fullName evidence="12">ATP synthase subunit b</fullName>
    </recommendedName>
    <alternativeName>
        <fullName evidence="12">ATP synthase F(0) sector subunit b</fullName>
    </alternativeName>
    <alternativeName>
        <fullName evidence="12">ATPase subunit I</fullName>
    </alternativeName>
    <alternativeName>
        <fullName evidence="12">F-type ATPase subunit b</fullName>
        <shortName evidence="12">F-ATPase subunit b</shortName>
    </alternativeName>
</protein>
<keyword evidence="4 12" id="KW-0812">Transmembrane</keyword>
<dbReference type="Pfam" id="PF00430">
    <property type="entry name" value="ATP-synt_B"/>
    <property type="match status" value="1"/>
</dbReference>
<evidence type="ECO:0000256" key="6">
    <source>
        <dbReference type="ARBA" id="ARBA00022989"/>
    </source>
</evidence>
<evidence type="ECO:0000256" key="14">
    <source>
        <dbReference type="SAM" id="Coils"/>
    </source>
</evidence>
<evidence type="ECO:0000256" key="8">
    <source>
        <dbReference type="ARBA" id="ARBA00023136"/>
    </source>
</evidence>
<keyword evidence="7 12" id="KW-0406">Ion transport</keyword>